<keyword evidence="4 6" id="KW-0472">Membrane</keyword>
<dbReference type="InterPro" id="IPR019184">
    <property type="entry name" value="Uncharacterised_TM-17"/>
</dbReference>
<name>A0A6J2TUK1_DROLE</name>
<comment type="subcellular location">
    <subcellularLocation>
        <location evidence="1">Membrane</location>
        <topology evidence="1">Multi-pass membrane protein</topology>
    </subcellularLocation>
</comment>
<evidence type="ECO:0000256" key="2">
    <source>
        <dbReference type="ARBA" id="ARBA00022692"/>
    </source>
</evidence>
<evidence type="ECO:0000256" key="3">
    <source>
        <dbReference type="ARBA" id="ARBA00022989"/>
    </source>
</evidence>
<dbReference type="RefSeq" id="XP_030379265.1">
    <property type="nucleotide sequence ID" value="XM_030523405.1"/>
</dbReference>
<reference evidence="8" key="1">
    <citation type="submission" date="2025-08" db="UniProtKB">
        <authorList>
            <consortium name="RefSeq"/>
        </authorList>
    </citation>
    <scope>IDENTIFICATION</scope>
    <source>
        <strain evidence="8">11010-0011.00</strain>
        <tissue evidence="8">Whole body</tissue>
    </source>
</reference>
<evidence type="ECO:0000256" key="1">
    <source>
        <dbReference type="ARBA" id="ARBA00004141"/>
    </source>
</evidence>
<keyword evidence="3 6" id="KW-1133">Transmembrane helix</keyword>
<feature type="compositionally biased region" description="Basic residues" evidence="5">
    <location>
        <begin position="173"/>
        <end position="184"/>
    </location>
</feature>
<dbReference type="Pfam" id="PF09799">
    <property type="entry name" value="Transmemb_17"/>
    <property type="match status" value="1"/>
</dbReference>
<protein>
    <submittedName>
        <fullName evidence="8">Uncharacterized protein LOC115627663</fullName>
    </submittedName>
</protein>
<accession>A0A6J2TUK1</accession>
<evidence type="ECO:0000256" key="4">
    <source>
        <dbReference type="ARBA" id="ARBA00023136"/>
    </source>
</evidence>
<feature type="region of interest" description="Disordered" evidence="5">
    <location>
        <begin position="160"/>
        <end position="192"/>
    </location>
</feature>
<dbReference type="AlphaFoldDB" id="A0A6J2TUK1"/>
<dbReference type="OrthoDB" id="311720at2759"/>
<dbReference type="GeneID" id="115627663"/>
<dbReference type="Proteomes" id="UP000504634">
    <property type="component" value="Unplaced"/>
</dbReference>
<proteinExistence type="predicted"/>
<evidence type="ECO:0000313" key="8">
    <source>
        <dbReference type="RefSeq" id="XP_030379265.1"/>
    </source>
</evidence>
<dbReference type="GO" id="GO:0016020">
    <property type="term" value="C:membrane"/>
    <property type="evidence" value="ECO:0007669"/>
    <property type="project" value="UniProtKB-SubCell"/>
</dbReference>
<feature type="transmembrane region" description="Helical" evidence="6">
    <location>
        <begin position="27"/>
        <end position="52"/>
    </location>
</feature>
<evidence type="ECO:0000313" key="7">
    <source>
        <dbReference type="Proteomes" id="UP000504634"/>
    </source>
</evidence>
<keyword evidence="2 6" id="KW-0812">Transmembrane</keyword>
<sequence>MRIYVTPGRQRNLYMYSSNVKPHRANLLLQIMLQSNVYTSILWTVSYLGYLLLNLHDLWNYEGLATFLAFVLAGCSEAARLYAGYTVNLCDGIASMWLLLTLTPFVLLPSLLYLRLVSRTQTLFLQYMSDVLFVLIGLEALVVLLRYACLRSKKRQESLKNPVFPSTPSPNRVPHRAAHPRPTRPLRTNKSW</sequence>
<feature type="transmembrane region" description="Helical" evidence="6">
    <location>
        <begin position="64"/>
        <end position="83"/>
    </location>
</feature>
<evidence type="ECO:0000256" key="6">
    <source>
        <dbReference type="SAM" id="Phobius"/>
    </source>
</evidence>
<evidence type="ECO:0000256" key="5">
    <source>
        <dbReference type="SAM" id="MobiDB-lite"/>
    </source>
</evidence>
<gene>
    <name evidence="8" type="primary">LOC115627663</name>
</gene>
<keyword evidence="7" id="KW-1185">Reference proteome</keyword>
<feature type="transmembrane region" description="Helical" evidence="6">
    <location>
        <begin position="95"/>
        <end position="116"/>
    </location>
</feature>
<organism evidence="7 8">
    <name type="scientific">Drosophila lebanonensis</name>
    <name type="common">Fruit fly</name>
    <name type="synonym">Scaptodrosophila lebanonensis</name>
    <dbReference type="NCBI Taxonomy" id="7225"/>
    <lineage>
        <taxon>Eukaryota</taxon>
        <taxon>Metazoa</taxon>
        <taxon>Ecdysozoa</taxon>
        <taxon>Arthropoda</taxon>
        <taxon>Hexapoda</taxon>
        <taxon>Insecta</taxon>
        <taxon>Pterygota</taxon>
        <taxon>Neoptera</taxon>
        <taxon>Endopterygota</taxon>
        <taxon>Diptera</taxon>
        <taxon>Brachycera</taxon>
        <taxon>Muscomorpha</taxon>
        <taxon>Ephydroidea</taxon>
        <taxon>Drosophilidae</taxon>
        <taxon>Scaptodrosophila</taxon>
    </lineage>
</organism>
<feature type="transmembrane region" description="Helical" evidence="6">
    <location>
        <begin position="131"/>
        <end position="150"/>
    </location>
</feature>